<evidence type="ECO:0000313" key="13">
    <source>
        <dbReference type="Proteomes" id="UP001273166"/>
    </source>
</evidence>
<dbReference type="SUPFAM" id="SSF54211">
    <property type="entry name" value="Ribosomal protein S5 domain 2-like"/>
    <property type="match status" value="1"/>
</dbReference>
<comment type="caution">
    <text evidence="12">The sequence shown here is derived from an EMBL/GenBank/DDBJ whole genome shotgun (WGS) entry which is preliminary data.</text>
</comment>
<protein>
    <recommendedName>
        <fullName evidence="9">Ribosomal RNA-processing protein 43</fullName>
    </recommendedName>
</protein>
<keyword evidence="13" id="KW-1185">Reference proteome</keyword>
<dbReference type="SUPFAM" id="SSF55666">
    <property type="entry name" value="Ribonuclease PH domain 2-like"/>
    <property type="match status" value="1"/>
</dbReference>
<dbReference type="EMBL" id="JAUDZG010000001">
    <property type="protein sequence ID" value="KAK3310885.1"/>
    <property type="molecule type" value="Genomic_DNA"/>
</dbReference>
<name>A0AAJ0H3L6_9PEZI</name>
<evidence type="ECO:0000313" key="12">
    <source>
        <dbReference type="EMBL" id="KAK3310885.1"/>
    </source>
</evidence>
<comment type="similarity">
    <text evidence="3">Belongs to the RNase PH family.</text>
</comment>
<dbReference type="PANTHER" id="PTHR11097">
    <property type="entry name" value="EXOSOME COMPLEX EXONUCLEASE RIBOSOMAL RNA PROCESSING PROTEIN"/>
    <property type="match status" value="1"/>
</dbReference>
<dbReference type="InterPro" id="IPR036345">
    <property type="entry name" value="ExoRNase_PH_dom2_sf"/>
</dbReference>
<keyword evidence="7" id="KW-0694">RNA-binding</keyword>
<dbReference type="Gene3D" id="3.30.230.70">
    <property type="entry name" value="GHMP Kinase, N-terminal domain"/>
    <property type="match status" value="1"/>
</dbReference>
<dbReference type="InterPro" id="IPR001247">
    <property type="entry name" value="ExoRNase_PH_dom1"/>
</dbReference>
<dbReference type="AlphaFoldDB" id="A0AAJ0H3L6"/>
<reference evidence="12" key="1">
    <citation type="journal article" date="2023" name="Mol. Phylogenet. Evol.">
        <title>Genome-scale phylogeny and comparative genomics of the fungal order Sordariales.</title>
        <authorList>
            <person name="Hensen N."/>
            <person name="Bonometti L."/>
            <person name="Westerberg I."/>
            <person name="Brannstrom I.O."/>
            <person name="Guillou S."/>
            <person name="Cros-Aarteil S."/>
            <person name="Calhoun S."/>
            <person name="Haridas S."/>
            <person name="Kuo A."/>
            <person name="Mondo S."/>
            <person name="Pangilinan J."/>
            <person name="Riley R."/>
            <person name="LaButti K."/>
            <person name="Andreopoulos B."/>
            <person name="Lipzen A."/>
            <person name="Chen C."/>
            <person name="Yan M."/>
            <person name="Daum C."/>
            <person name="Ng V."/>
            <person name="Clum A."/>
            <person name="Steindorff A."/>
            <person name="Ohm R.A."/>
            <person name="Martin F."/>
            <person name="Silar P."/>
            <person name="Natvig D.O."/>
            <person name="Lalanne C."/>
            <person name="Gautier V."/>
            <person name="Ament-Velasquez S.L."/>
            <person name="Kruys A."/>
            <person name="Hutchinson M.I."/>
            <person name="Powell A.J."/>
            <person name="Barry K."/>
            <person name="Miller A.N."/>
            <person name="Grigoriev I.V."/>
            <person name="Debuchy R."/>
            <person name="Gladieux P."/>
            <person name="Hiltunen Thoren M."/>
            <person name="Johannesson H."/>
        </authorList>
    </citation>
    <scope>NUCLEOTIDE SEQUENCE</scope>
    <source>
        <strain evidence="12">CBS 333.67</strain>
    </source>
</reference>
<evidence type="ECO:0000256" key="4">
    <source>
        <dbReference type="ARBA" id="ARBA00022490"/>
    </source>
</evidence>
<keyword evidence="12" id="KW-0687">Ribonucleoprotein</keyword>
<comment type="subcellular location">
    <subcellularLocation>
        <location evidence="1">Cytoplasm</location>
    </subcellularLocation>
    <subcellularLocation>
        <location evidence="2">Nucleus</location>
        <location evidence="2">Nucleolus</location>
    </subcellularLocation>
</comment>
<proteinExistence type="inferred from homology"/>
<reference evidence="12" key="2">
    <citation type="submission" date="2023-06" db="EMBL/GenBank/DDBJ databases">
        <authorList>
            <consortium name="Lawrence Berkeley National Laboratory"/>
            <person name="Mondo S.J."/>
            <person name="Hensen N."/>
            <person name="Bonometti L."/>
            <person name="Westerberg I."/>
            <person name="Brannstrom I.O."/>
            <person name="Guillou S."/>
            <person name="Cros-Aarteil S."/>
            <person name="Calhoun S."/>
            <person name="Haridas S."/>
            <person name="Kuo A."/>
            <person name="Pangilinan J."/>
            <person name="Riley R."/>
            <person name="Labutti K."/>
            <person name="Andreopoulos B."/>
            <person name="Lipzen A."/>
            <person name="Chen C."/>
            <person name="Yanf M."/>
            <person name="Daum C."/>
            <person name="Ng V."/>
            <person name="Clum A."/>
            <person name="Steindorff A."/>
            <person name="Ohm R."/>
            <person name="Martin F."/>
            <person name="Silar P."/>
            <person name="Natvig D."/>
            <person name="Lalanne C."/>
            <person name="Gautier V."/>
            <person name="Ament-Velasquez S.L."/>
            <person name="Kruys A."/>
            <person name="Hutchinson M.I."/>
            <person name="Powell A.J."/>
            <person name="Barry K."/>
            <person name="Miller A.N."/>
            <person name="Grigoriev I.V."/>
            <person name="Debuchy R."/>
            <person name="Gladieux P."/>
            <person name="Thoren M.H."/>
            <person name="Johannesson H."/>
        </authorList>
    </citation>
    <scope>NUCLEOTIDE SEQUENCE</scope>
    <source>
        <strain evidence="12">CBS 333.67</strain>
    </source>
</reference>
<dbReference type="GO" id="GO:0034476">
    <property type="term" value="P:U5 snRNA 3'-end processing"/>
    <property type="evidence" value="ECO:0007669"/>
    <property type="project" value="TreeGrafter"/>
</dbReference>
<dbReference type="InterPro" id="IPR027408">
    <property type="entry name" value="PNPase/RNase_PH_dom_sf"/>
</dbReference>
<feature type="region of interest" description="Disordered" evidence="10">
    <location>
        <begin position="25"/>
        <end position="44"/>
    </location>
</feature>
<keyword evidence="5" id="KW-0698">rRNA processing</keyword>
<keyword evidence="12" id="KW-0689">Ribosomal protein</keyword>
<dbReference type="GO" id="GO:0071038">
    <property type="term" value="P:TRAMP-dependent tRNA surveillance pathway"/>
    <property type="evidence" value="ECO:0007669"/>
    <property type="project" value="TreeGrafter"/>
</dbReference>
<dbReference type="InterPro" id="IPR020568">
    <property type="entry name" value="Ribosomal_Su5_D2-typ_SF"/>
</dbReference>
<dbReference type="InterPro" id="IPR050590">
    <property type="entry name" value="Exosome_comp_Rrp42_subfam"/>
</dbReference>
<evidence type="ECO:0000256" key="7">
    <source>
        <dbReference type="ARBA" id="ARBA00022884"/>
    </source>
</evidence>
<dbReference type="GO" id="GO:0000177">
    <property type="term" value="C:cytoplasmic exosome (RNase complex)"/>
    <property type="evidence" value="ECO:0007669"/>
    <property type="project" value="TreeGrafter"/>
</dbReference>
<evidence type="ECO:0000256" key="8">
    <source>
        <dbReference type="ARBA" id="ARBA00023242"/>
    </source>
</evidence>
<keyword evidence="6" id="KW-0271">Exosome</keyword>
<dbReference type="RefSeq" id="XP_062726665.1">
    <property type="nucleotide sequence ID" value="XM_062869643.1"/>
</dbReference>
<dbReference type="GO" id="GO:0034475">
    <property type="term" value="P:U4 snRNA 3'-end processing"/>
    <property type="evidence" value="ECO:0007669"/>
    <property type="project" value="TreeGrafter"/>
</dbReference>
<accession>A0AAJ0H3L6</accession>
<evidence type="ECO:0000256" key="5">
    <source>
        <dbReference type="ARBA" id="ARBA00022552"/>
    </source>
</evidence>
<organism evidence="12 13">
    <name type="scientific">Chaetomium strumarium</name>
    <dbReference type="NCBI Taxonomy" id="1170767"/>
    <lineage>
        <taxon>Eukaryota</taxon>
        <taxon>Fungi</taxon>
        <taxon>Dikarya</taxon>
        <taxon>Ascomycota</taxon>
        <taxon>Pezizomycotina</taxon>
        <taxon>Sordariomycetes</taxon>
        <taxon>Sordariomycetidae</taxon>
        <taxon>Sordariales</taxon>
        <taxon>Chaetomiaceae</taxon>
        <taxon>Chaetomium</taxon>
    </lineage>
</organism>
<dbReference type="Pfam" id="PF01138">
    <property type="entry name" value="RNase_PH"/>
    <property type="match status" value="1"/>
</dbReference>
<dbReference type="GO" id="GO:0005840">
    <property type="term" value="C:ribosome"/>
    <property type="evidence" value="ECO:0007669"/>
    <property type="project" value="UniProtKB-KW"/>
</dbReference>
<evidence type="ECO:0000256" key="3">
    <source>
        <dbReference type="ARBA" id="ARBA00006678"/>
    </source>
</evidence>
<dbReference type="GO" id="GO:0000467">
    <property type="term" value="P:exonucleolytic trimming to generate mature 3'-end of 5.8S rRNA from tricistronic rRNA transcript (SSU-rRNA, 5.8S rRNA, LSU-rRNA)"/>
    <property type="evidence" value="ECO:0007669"/>
    <property type="project" value="TreeGrafter"/>
</dbReference>
<dbReference type="Proteomes" id="UP001273166">
    <property type="component" value="Unassembled WGS sequence"/>
</dbReference>
<dbReference type="GO" id="GO:0034473">
    <property type="term" value="P:U1 snRNA 3'-end processing"/>
    <property type="evidence" value="ECO:0007669"/>
    <property type="project" value="TreeGrafter"/>
</dbReference>
<evidence type="ECO:0000256" key="6">
    <source>
        <dbReference type="ARBA" id="ARBA00022835"/>
    </source>
</evidence>
<dbReference type="GO" id="GO:0071035">
    <property type="term" value="P:nuclear polyadenylation-dependent rRNA catabolic process"/>
    <property type="evidence" value="ECO:0007669"/>
    <property type="project" value="TreeGrafter"/>
</dbReference>
<dbReference type="GO" id="GO:0000176">
    <property type="term" value="C:nuclear exosome (RNase complex)"/>
    <property type="evidence" value="ECO:0007669"/>
    <property type="project" value="UniProtKB-ARBA"/>
</dbReference>
<evidence type="ECO:0000256" key="1">
    <source>
        <dbReference type="ARBA" id="ARBA00004496"/>
    </source>
</evidence>
<dbReference type="GeneID" id="87888472"/>
<evidence type="ECO:0000256" key="2">
    <source>
        <dbReference type="ARBA" id="ARBA00004604"/>
    </source>
</evidence>
<gene>
    <name evidence="12" type="ORF">B0T15DRAFT_53771</name>
</gene>
<feature type="domain" description="Exoribonuclease phosphorolytic" evidence="11">
    <location>
        <begin position="45"/>
        <end position="241"/>
    </location>
</feature>
<dbReference type="PANTHER" id="PTHR11097:SF9">
    <property type="entry name" value="EXOSOME COMPLEX COMPONENT RRP43"/>
    <property type="match status" value="1"/>
</dbReference>
<evidence type="ECO:0000256" key="9">
    <source>
        <dbReference type="ARBA" id="ARBA00030617"/>
    </source>
</evidence>
<sequence length="359" mass="39587">MTTPGLSFTRPVFAKLSPHPYLLRNLSPSSPGARPARTNGRAPQEARPVHINASSLSHAHGSALVRTGDTTVICGVRGEILPVERIPQYRPLDIRKRHQDEGGEGAVEAAVGRGELKDYDLLVPNIELATGSAPQFLPGVPPTPLAQTLSTRVYSLLHATGLVEAADLRIWYDHSKAKGEEREDTNMGEQEEEEERVEGKEERVVAYWVLYIDLLFVSFDGNPFDAAWAAVVAALRDTKLPVARWDLDREMVVCSRTESRKLHVKGLPVACSAAVFMEKEQAEAGTAVGEGRHWILLDPDRLEESLCREMITMVVDCSDGETRIKHIEKQGGTVLGRELIRGYAGVAEGRWKEIRGAMK</sequence>
<evidence type="ECO:0000256" key="10">
    <source>
        <dbReference type="SAM" id="MobiDB-lite"/>
    </source>
</evidence>
<dbReference type="GO" id="GO:0035925">
    <property type="term" value="F:mRNA 3'-UTR AU-rich region binding"/>
    <property type="evidence" value="ECO:0007669"/>
    <property type="project" value="TreeGrafter"/>
</dbReference>
<keyword evidence="4" id="KW-0963">Cytoplasm</keyword>
<dbReference type="GO" id="GO:0016075">
    <property type="term" value="P:rRNA catabolic process"/>
    <property type="evidence" value="ECO:0007669"/>
    <property type="project" value="TreeGrafter"/>
</dbReference>
<dbReference type="GO" id="GO:0071028">
    <property type="term" value="P:nuclear mRNA surveillance"/>
    <property type="evidence" value="ECO:0007669"/>
    <property type="project" value="TreeGrafter"/>
</dbReference>
<evidence type="ECO:0000259" key="11">
    <source>
        <dbReference type="Pfam" id="PF01138"/>
    </source>
</evidence>
<keyword evidence="8" id="KW-0539">Nucleus</keyword>
<dbReference type="GO" id="GO:0005730">
    <property type="term" value="C:nucleolus"/>
    <property type="evidence" value="ECO:0007669"/>
    <property type="project" value="UniProtKB-SubCell"/>
</dbReference>